<dbReference type="EMBL" id="JAMKFB020000020">
    <property type="protein sequence ID" value="KAL0164336.1"/>
    <property type="molecule type" value="Genomic_DNA"/>
</dbReference>
<evidence type="ECO:0000256" key="1">
    <source>
        <dbReference type="ARBA" id="ARBA00022737"/>
    </source>
</evidence>
<evidence type="ECO:0000313" key="5">
    <source>
        <dbReference type="Proteomes" id="UP001529510"/>
    </source>
</evidence>
<accession>A0ABD0NSV7</accession>
<proteinExistence type="predicted"/>
<dbReference type="AlphaFoldDB" id="A0ABD0NSV7"/>
<gene>
    <name evidence="4" type="ORF">M9458_040089</name>
</gene>
<organism evidence="4 5">
    <name type="scientific">Cirrhinus mrigala</name>
    <name type="common">Mrigala</name>
    <dbReference type="NCBI Taxonomy" id="683832"/>
    <lineage>
        <taxon>Eukaryota</taxon>
        <taxon>Metazoa</taxon>
        <taxon>Chordata</taxon>
        <taxon>Craniata</taxon>
        <taxon>Vertebrata</taxon>
        <taxon>Euteleostomi</taxon>
        <taxon>Actinopterygii</taxon>
        <taxon>Neopterygii</taxon>
        <taxon>Teleostei</taxon>
        <taxon>Ostariophysi</taxon>
        <taxon>Cypriniformes</taxon>
        <taxon>Cyprinidae</taxon>
        <taxon>Labeoninae</taxon>
        <taxon>Labeonini</taxon>
        <taxon>Cirrhinus</taxon>
    </lineage>
</organism>
<name>A0ABD0NSV7_CIRMR</name>
<feature type="region of interest" description="Disordered" evidence="2">
    <location>
        <begin position="101"/>
        <end position="127"/>
    </location>
</feature>
<feature type="compositionally biased region" description="Polar residues" evidence="2">
    <location>
        <begin position="114"/>
        <end position="127"/>
    </location>
</feature>
<evidence type="ECO:0000313" key="4">
    <source>
        <dbReference type="EMBL" id="KAL0164336.1"/>
    </source>
</evidence>
<protein>
    <recommendedName>
        <fullName evidence="3">Hypoxia-inducible factor alpha subunit-like domain-containing protein</fullName>
    </recommendedName>
</protein>
<dbReference type="Pfam" id="PF11413">
    <property type="entry name" value="HIF-1"/>
    <property type="match status" value="1"/>
</dbReference>
<evidence type="ECO:0000259" key="3">
    <source>
        <dbReference type="Pfam" id="PF11413"/>
    </source>
</evidence>
<keyword evidence="5" id="KW-1185">Reference proteome</keyword>
<evidence type="ECO:0000256" key="2">
    <source>
        <dbReference type="SAM" id="MobiDB-lite"/>
    </source>
</evidence>
<keyword evidence="1" id="KW-0677">Repeat</keyword>
<dbReference type="Proteomes" id="UP001529510">
    <property type="component" value="Unassembled WGS sequence"/>
</dbReference>
<dbReference type="InterPro" id="IPR021537">
    <property type="entry name" value="HIF_alpha-like"/>
</dbReference>
<feature type="domain" description="Hypoxia-inducible factor alpha subunit-like" evidence="3">
    <location>
        <begin position="35"/>
        <end position="62"/>
    </location>
</feature>
<sequence length="127" mass="13682">MDYCFQVDSDISSEFKLDLVEKLFAIDTEAKTPFSSQDLDLEMLAPYIPMDDDFQLRIPSPLDPLPSGPHSVSAMSSLLFLQQCSEAGAVITGPFAPAPAAGGVHGSRDVSPARSPTPQNSNQLNNR</sequence>
<reference evidence="4 5" key="1">
    <citation type="submission" date="2024-05" db="EMBL/GenBank/DDBJ databases">
        <title>Genome sequencing and assembly of Indian major carp, Cirrhinus mrigala (Hamilton, 1822).</title>
        <authorList>
            <person name="Mohindra V."/>
            <person name="Chowdhury L.M."/>
            <person name="Lal K."/>
            <person name="Jena J.K."/>
        </authorList>
    </citation>
    <scope>NUCLEOTIDE SEQUENCE [LARGE SCALE GENOMIC DNA]</scope>
    <source>
        <strain evidence="4">CM1030</strain>
        <tissue evidence="4">Blood</tissue>
    </source>
</reference>
<comment type="caution">
    <text evidence="4">The sequence shown here is derived from an EMBL/GenBank/DDBJ whole genome shotgun (WGS) entry which is preliminary data.</text>
</comment>